<evidence type="ECO:0000256" key="13">
    <source>
        <dbReference type="RuleBase" id="RU369030"/>
    </source>
</evidence>
<dbReference type="GeneID" id="106162692"/>
<dbReference type="PROSITE" id="PS00455">
    <property type="entry name" value="AMP_BINDING"/>
    <property type="match status" value="1"/>
</dbReference>
<dbReference type="Gene3D" id="3.40.50.12780">
    <property type="entry name" value="N-terminal domain of ligase-like"/>
    <property type="match status" value="1"/>
</dbReference>
<dbReference type="PANTHER" id="PTHR43272:SF107">
    <property type="entry name" value="LONG-CHAIN-FATTY-ACID--COA LIGASE 5"/>
    <property type="match status" value="1"/>
</dbReference>
<dbReference type="GO" id="GO:0047676">
    <property type="term" value="F:arachidonate-CoA ligase activity"/>
    <property type="evidence" value="ECO:0007669"/>
    <property type="project" value="UniProtKB-EC"/>
</dbReference>
<dbReference type="OrthoDB" id="1700726at2759"/>
<keyword evidence="4 13" id="KW-0276">Fatty acid metabolism</keyword>
<evidence type="ECO:0000256" key="5">
    <source>
        <dbReference type="ARBA" id="ARBA00022840"/>
    </source>
</evidence>
<dbReference type="GO" id="GO:0005524">
    <property type="term" value="F:ATP binding"/>
    <property type="evidence" value="ECO:0007669"/>
    <property type="project" value="UniProtKB-KW"/>
</dbReference>
<evidence type="ECO:0000259" key="14">
    <source>
        <dbReference type="Pfam" id="PF00501"/>
    </source>
</evidence>
<evidence type="ECO:0000313" key="15">
    <source>
        <dbReference type="Proteomes" id="UP000085678"/>
    </source>
</evidence>
<dbReference type="RefSeq" id="XP_013395508.1">
    <property type="nucleotide sequence ID" value="XM_013540054.1"/>
</dbReference>
<protein>
    <recommendedName>
        <fullName evidence="13">Long-chain-fatty-acid--CoA ligase</fullName>
        <ecNumber evidence="13">6.2.1.3</ecNumber>
    </recommendedName>
</protein>
<comment type="similarity">
    <text evidence="1 13">Belongs to the ATP-dependent AMP-binding enzyme family.</text>
</comment>
<comment type="function">
    <text evidence="13">Catalyzes the conversion of long-chain fatty acids to their active form acyl-CoAs for both synthesis of cellular lipids, and degradation via beta-oxidation.</text>
</comment>
<organism evidence="15 16">
    <name type="scientific">Lingula anatina</name>
    <name type="common">Brachiopod</name>
    <name type="synonym">Lingula unguis</name>
    <dbReference type="NCBI Taxonomy" id="7574"/>
    <lineage>
        <taxon>Eukaryota</taxon>
        <taxon>Metazoa</taxon>
        <taxon>Spiralia</taxon>
        <taxon>Lophotrochozoa</taxon>
        <taxon>Brachiopoda</taxon>
        <taxon>Linguliformea</taxon>
        <taxon>Lingulata</taxon>
        <taxon>Lingulida</taxon>
        <taxon>Linguloidea</taxon>
        <taxon>Lingulidae</taxon>
        <taxon>Lingula</taxon>
    </lineage>
</organism>
<evidence type="ECO:0000256" key="11">
    <source>
        <dbReference type="ARBA" id="ARBA00024565"/>
    </source>
</evidence>
<evidence type="ECO:0000256" key="6">
    <source>
        <dbReference type="ARBA" id="ARBA00024469"/>
    </source>
</evidence>
<keyword evidence="15" id="KW-1185">Reference proteome</keyword>
<dbReference type="InterPro" id="IPR045311">
    <property type="entry name" value="LC-FACS_euk"/>
</dbReference>
<comment type="catalytic activity">
    <reaction evidence="6">
        <text>5-hydroxy-(6E,8Z,11Z,14Z)-eicosatetraenoate + ATP + CoA = 5-hydroxy-(6E,8Z,11Z,14Z)-eicosatetraenoyl-CoA + AMP + diphosphate</text>
        <dbReference type="Rhea" id="RHEA:52108"/>
        <dbReference type="ChEBI" id="CHEBI:30616"/>
        <dbReference type="ChEBI" id="CHEBI:33019"/>
        <dbReference type="ChEBI" id="CHEBI:57287"/>
        <dbReference type="ChEBI" id="CHEBI:65341"/>
        <dbReference type="ChEBI" id="CHEBI:136407"/>
        <dbReference type="ChEBI" id="CHEBI:456215"/>
    </reaction>
    <physiologicalReaction direction="left-to-right" evidence="6">
        <dbReference type="Rhea" id="RHEA:52109"/>
    </physiologicalReaction>
</comment>
<keyword evidence="2 13" id="KW-0436">Ligase</keyword>
<name>A0A1S3IBG2_LINAN</name>
<comment type="catalytic activity">
    <reaction evidence="11">
        <text>(E)-hexadec-2-enoate + ATP + CoA = (2E)-hexadecenoyl-CoA + AMP + diphosphate</text>
        <dbReference type="Rhea" id="RHEA:36139"/>
        <dbReference type="ChEBI" id="CHEBI:30616"/>
        <dbReference type="ChEBI" id="CHEBI:33019"/>
        <dbReference type="ChEBI" id="CHEBI:57287"/>
        <dbReference type="ChEBI" id="CHEBI:61526"/>
        <dbReference type="ChEBI" id="CHEBI:72745"/>
        <dbReference type="ChEBI" id="CHEBI:456215"/>
    </reaction>
    <physiologicalReaction direction="left-to-right" evidence="11">
        <dbReference type="Rhea" id="RHEA:36140"/>
    </physiologicalReaction>
</comment>
<evidence type="ECO:0000256" key="8">
    <source>
        <dbReference type="ARBA" id="ARBA00024495"/>
    </source>
</evidence>
<dbReference type="InterPro" id="IPR042099">
    <property type="entry name" value="ANL_N_sf"/>
</dbReference>
<reference evidence="16" key="1">
    <citation type="submission" date="2025-08" db="UniProtKB">
        <authorList>
            <consortium name="RefSeq"/>
        </authorList>
    </citation>
    <scope>IDENTIFICATION</scope>
    <source>
        <tissue evidence="16">Gonads</tissue>
    </source>
</reference>
<evidence type="ECO:0000256" key="12">
    <source>
        <dbReference type="ARBA" id="ARBA00049139"/>
    </source>
</evidence>
<dbReference type="GO" id="GO:0005783">
    <property type="term" value="C:endoplasmic reticulum"/>
    <property type="evidence" value="ECO:0007669"/>
    <property type="project" value="TreeGrafter"/>
</dbReference>
<keyword evidence="3 13" id="KW-0547">Nucleotide-binding</keyword>
<evidence type="ECO:0000256" key="4">
    <source>
        <dbReference type="ARBA" id="ARBA00022832"/>
    </source>
</evidence>
<comment type="catalytic activity">
    <reaction evidence="8">
        <text>12-hydroxy-(5Z,8Z,10E,14Z)-eicosatetraenoate + ATP + CoA = 12-hydroxy-(5Z,8Z,10E,14Z)-eicosatetraenoyl-CoA + AMP + diphosphate</text>
        <dbReference type="Rhea" id="RHEA:52112"/>
        <dbReference type="ChEBI" id="CHEBI:30616"/>
        <dbReference type="ChEBI" id="CHEBI:33019"/>
        <dbReference type="ChEBI" id="CHEBI:57287"/>
        <dbReference type="ChEBI" id="CHEBI:90718"/>
        <dbReference type="ChEBI" id="CHEBI:136408"/>
        <dbReference type="ChEBI" id="CHEBI:456215"/>
    </reaction>
    <physiologicalReaction direction="left-to-right" evidence="8">
        <dbReference type="Rhea" id="RHEA:52113"/>
    </physiologicalReaction>
</comment>
<evidence type="ECO:0000256" key="2">
    <source>
        <dbReference type="ARBA" id="ARBA00022598"/>
    </source>
</evidence>
<comment type="catalytic activity">
    <reaction evidence="7">
        <text>a long-chain fatty acid + ATP + CoA = a long-chain fatty acyl-CoA + AMP + diphosphate</text>
        <dbReference type="Rhea" id="RHEA:15421"/>
        <dbReference type="ChEBI" id="CHEBI:30616"/>
        <dbReference type="ChEBI" id="CHEBI:33019"/>
        <dbReference type="ChEBI" id="CHEBI:57287"/>
        <dbReference type="ChEBI" id="CHEBI:57560"/>
        <dbReference type="ChEBI" id="CHEBI:83139"/>
        <dbReference type="ChEBI" id="CHEBI:456215"/>
        <dbReference type="EC" id="6.2.1.3"/>
    </reaction>
    <physiologicalReaction direction="left-to-right" evidence="7">
        <dbReference type="Rhea" id="RHEA:15422"/>
    </physiologicalReaction>
</comment>
<feature type="domain" description="AMP-dependent synthetase/ligase" evidence="14">
    <location>
        <begin position="61"/>
        <end position="464"/>
    </location>
</feature>
<dbReference type="InterPro" id="IPR020845">
    <property type="entry name" value="AMP-binding_CS"/>
</dbReference>
<keyword evidence="13" id="KW-0443">Lipid metabolism</keyword>
<dbReference type="Proteomes" id="UP000085678">
    <property type="component" value="Unplaced"/>
</dbReference>
<comment type="catalytic activity">
    <reaction evidence="10">
        <text>(5Z,8Z,11Z,14Z)-eicosatetraenoate + ATP + CoA = (5Z,8Z,11Z,14Z)-eicosatetraenoyl-CoA + AMP + diphosphate</text>
        <dbReference type="Rhea" id="RHEA:19713"/>
        <dbReference type="ChEBI" id="CHEBI:30616"/>
        <dbReference type="ChEBI" id="CHEBI:32395"/>
        <dbReference type="ChEBI" id="CHEBI:33019"/>
        <dbReference type="ChEBI" id="CHEBI:57287"/>
        <dbReference type="ChEBI" id="CHEBI:57368"/>
        <dbReference type="ChEBI" id="CHEBI:456215"/>
        <dbReference type="EC" id="6.2.1.15"/>
    </reaction>
    <physiologicalReaction direction="left-to-right" evidence="10">
        <dbReference type="Rhea" id="RHEA:19714"/>
    </physiologicalReaction>
</comment>
<dbReference type="InterPro" id="IPR000873">
    <property type="entry name" value="AMP-dep_synth/lig_dom"/>
</dbReference>
<comment type="catalytic activity">
    <reaction evidence="9">
        <text>15-hydroxy-(5Z,8Z,11Z,13E)-eicosatetraenoate + ATP + CoA = 15-hydroxy-(5Z,8Z,11Z,13E)-eicosatetraenoyl-CoA + AMP + diphosphate</text>
        <dbReference type="Rhea" id="RHEA:52116"/>
        <dbReference type="ChEBI" id="CHEBI:30616"/>
        <dbReference type="ChEBI" id="CHEBI:33019"/>
        <dbReference type="ChEBI" id="CHEBI:57287"/>
        <dbReference type="ChEBI" id="CHEBI:78832"/>
        <dbReference type="ChEBI" id="CHEBI:136409"/>
        <dbReference type="ChEBI" id="CHEBI:456215"/>
    </reaction>
    <physiologicalReaction direction="left-to-right" evidence="9">
        <dbReference type="Rhea" id="RHEA:52117"/>
    </physiologicalReaction>
</comment>
<dbReference type="AlphaFoldDB" id="A0A1S3IBG2"/>
<dbReference type="CDD" id="cd05927">
    <property type="entry name" value="LC-FACS_euk"/>
    <property type="match status" value="1"/>
</dbReference>
<comment type="catalytic activity">
    <reaction evidence="12">
        <text>hexadecanoate + ATP + CoA = hexadecanoyl-CoA + AMP + diphosphate</text>
        <dbReference type="Rhea" id="RHEA:30751"/>
        <dbReference type="ChEBI" id="CHEBI:7896"/>
        <dbReference type="ChEBI" id="CHEBI:30616"/>
        <dbReference type="ChEBI" id="CHEBI:33019"/>
        <dbReference type="ChEBI" id="CHEBI:57287"/>
        <dbReference type="ChEBI" id="CHEBI:57379"/>
        <dbReference type="ChEBI" id="CHEBI:456215"/>
    </reaction>
    <physiologicalReaction direction="left-to-right" evidence="12">
        <dbReference type="Rhea" id="RHEA:30752"/>
    </physiologicalReaction>
</comment>
<dbReference type="Pfam" id="PF00501">
    <property type="entry name" value="AMP-binding"/>
    <property type="match status" value="1"/>
</dbReference>
<evidence type="ECO:0000313" key="16">
    <source>
        <dbReference type="RefSeq" id="XP_013395508.1"/>
    </source>
</evidence>
<accession>A0A1S3IBG2</accession>
<sequence length="642" mass="71339">MEKFGSVETKEDGVRGSPLAENGKYIYYFFEDAKTLHEGFKRGMRVSEDGPCLGTRTGPNKTYEWMSYGEVYERAKNFGCGLITKGMKPCTDSFLGIFSHNMPEWVIAEQACNMFSMVVVPLYDTLGPEACTFIINQTQMPTVVCDNSERTKALLDQIGNTPSLKCIVCVNFSDISQEIKDSAAKSNIELVSFTSVETLGSNNKQEEVPPRPADLATICYTSGTTGNPKGVMLSHENLMSNVAAVLKTVDINGGPSDIHISYLPLAHMFERGVQALAFQLGARVGFFQGDVKQLMDDMQELKPTFFPVVPRLLNRLYDRVMAGASTSRIKRTLLNLAIRSKTAELKRGIIRKNSWWDILVFRKIQNLMGGQVRVVITGSAPLADNVLAFSRCAFGCPVIEGYGQTESSAGMSCTLPGDFVGGQVGPPIPCNDIKLVDVPEMEYYARDGKGEVCCRGANVMMGYFKDPEKTKEAIDEDGWLHTGDIGEWTQNWSLKIIDRKKHIFKLAQGEYIAPEKIENIYVRSPLVAQMFVDGNSLQSCLVGIAVPDVEVLETWTKEQGIPGSTMTEWCSNKTLKEAILKDIQQCGKDSGLKSFEQVKDIYLFPELFSLENGMLTPTFKAKRAFLRKHFAQQIADMYKNLS</sequence>
<dbReference type="PANTHER" id="PTHR43272">
    <property type="entry name" value="LONG-CHAIN-FATTY-ACID--COA LIGASE"/>
    <property type="match status" value="1"/>
</dbReference>
<evidence type="ECO:0000256" key="7">
    <source>
        <dbReference type="ARBA" id="ARBA00024484"/>
    </source>
</evidence>
<evidence type="ECO:0000256" key="1">
    <source>
        <dbReference type="ARBA" id="ARBA00006432"/>
    </source>
</evidence>
<gene>
    <name evidence="16" type="primary">LOC106162692</name>
</gene>
<dbReference type="EC" id="6.2.1.3" evidence="13"/>
<dbReference type="SUPFAM" id="SSF56801">
    <property type="entry name" value="Acetyl-CoA synthetase-like"/>
    <property type="match status" value="1"/>
</dbReference>
<dbReference type="GO" id="GO:0016020">
    <property type="term" value="C:membrane"/>
    <property type="evidence" value="ECO:0007669"/>
    <property type="project" value="TreeGrafter"/>
</dbReference>
<evidence type="ECO:0000256" key="3">
    <source>
        <dbReference type="ARBA" id="ARBA00022741"/>
    </source>
</evidence>
<keyword evidence="5 13" id="KW-0067">ATP-binding</keyword>
<proteinExistence type="inferred from homology"/>
<evidence type="ECO:0000256" key="10">
    <source>
        <dbReference type="ARBA" id="ARBA00024548"/>
    </source>
</evidence>
<evidence type="ECO:0000256" key="9">
    <source>
        <dbReference type="ARBA" id="ARBA00024532"/>
    </source>
</evidence>